<dbReference type="EMBL" id="CP039355">
    <property type="protein sequence ID" value="QCE14984.1"/>
    <property type="molecule type" value="Genomic_DNA"/>
</dbReference>
<sequence>MREGRRCAVVVNLKVASRLVQWRSGSRVLVHAKICDGRDRSRWLHVAGAISGVNEEDDGEKMEVRWFCRRLWRNSSELTVEGAAMAEARGRRLAPWLLRDLWWPEKVMAAAAAMVMEGEEKIRVRVLGDEDDDVAAFRWTAC</sequence>
<keyword evidence="2" id="KW-1185">Reference proteome</keyword>
<name>A0A4D6NQP2_VIGUN</name>
<dbReference type="AlphaFoldDB" id="A0A4D6NQP2"/>
<gene>
    <name evidence="1" type="ORF">DEO72_LG11g1992</name>
</gene>
<protein>
    <submittedName>
        <fullName evidence="1">Uncharacterized protein</fullName>
    </submittedName>
</protein>
<dbReference type="Proteomes" id="UP000501690">
    <property type="component" value="Linkage Group LG11"/>
</dbReference>
<organism evidence="1 2">
    <name type="scientific">Vigna unguiculata</name>
    <name type="common">Cowpea</name>
    <dbReference type="NCBI Taxonomy" id="3917"/>
    <lineage>
        <taxon>Eukaryota</taxon>
        <taxon>Viridiplantae</taxon>
        <taxon>Streptophyta</taxon>
        <taxon>Embryophyta</taxon>
        <taxon>Tracheophyta</taxon>
        <taxon>Spermatophyta</taxon>
        <taxon>Magnoliopsida</taxon>
        <taxon>eudicotyledons</taxon>
        <taxon>Gunneridae</taxon>
        <taxon>Pentapetalae</taxon>
        <taxon>rosids</taxon>
        <taxon>fabids</taxon>
        <taxon>Fabales</taxon>
        <taxon>Fabaceae</taxon>
        <taxon>Papilionoideae</taxon>
        <taxon>50 kb inversion clade</taxon>
        <taxon>NPAAA clade</taxon>
        <taxon>indigoferoid/millettioid clade</taxon>
        <taxon>Phaseoleae</taxon>
        <taxon>Vigna</taxon>
    </lineage>
</organism>
<evidence type="ECO:0000313" key="1">
    <source>
        <dbReference type="EMBL" id="QCE14984.1"/>
    </source>
</evidence>
<accession>A0A4D6NQP2</accession>
<evidence type="ECO:0000313" key="2">
    <source>
        <dbReference type="Proteomes" id="UP000501690"/>
    </source>
</evidence>
<proteinExistence type="predicted"/>
<reference evidence="1 2" key="1">
    <citation type="submission" date="2019-04" db="EMBL/GenBank/DDBJ databases">
        <title>An improved genome assembly and genetic linkage map for asparagus bean, Vigna unguiculata ssp. sesquipedialis.</title>
        <authorList>
            <person name="Xia Q."/>
            <person name="Zhang R."/>
            <person name="Dong Y."/>
        </authorList>
    </citation>
    <scope>NUCLEOTIDE SEQUENCE [LARGE SCALE GENOMIC DNA]</scope>
    <source>
        <tissue evidence="1">Leaf</tissue>
    </source>
</reference>